<dbReference type="Proteomes" id="UP001054945">
    <property type="component" value="Unassembled WGS sequence"/>
</dbReference>
<dbReference type="EMBL" id="BPLR01002101">
    <property type="protein sequence ID" value="GIX69992.1"/>
    <property type="molecule type" value="Genomic_DNA"/>
</dbReference>
<name>A0AAV4MCU8_CAEEX</name>
<reference evidence="1 2" key="1">
    <citation type="submission" date="2021-06" db="EMBL/GenBank/DDBJ databases">
        <title>Caerostris extrusa draft genome.</title>
        <authorList>
            <person name="Kono N."/>
            <person name="Arakawa K."/>
        </authorList>
    </citation>
    <scope>NUCLEOTIDE SEQUENCE [LARGE SCALE GENOMIC DNA]</scope>
</reference>
<comment type="caution">
    <text evidence="1">The sequence shown here is derived from an EMBL/GenBank/DDBJ whole genome shotgun (WGS) entry which is preliminary data.</text>
</comment>
<evidence type="ECO:0000313" key="2">
    <source>
        <dbReference type="Proteomes" id="UP001054945"/>
    </source>
</evidence>
<evidence type="ECO:0000313" key="1">
    <source>
        <dbReference type="EMBL" id="GIX69992.1"/>
    </source>
</evidence>
<organism evidence="1 2">
    <name type="scientific">Caerostris extrusa</name>
    <name type="common">Bark spider</name>
    <name type="synonym">Caerostris bankana</name>
    <dbReference type="NCBI Taxonomy" id="172846"/>
    <lineage>
        <taxon>Eukaryota</taxon>
        <taxon>Metazoa</taxon>
        <taxon>Ecdysozoa</taxon>
        <taxon>Arthropoda</taxon>
        <taxon>Chelicerata</taxon>
        <taxon>Arachnida</taxon>
        <taxon>Araneae</taxon>
        <taxon>Araneomorphae</taxon>
        <taxon>Entelegynae</taxon>
        <taxon>Araneoidea</taxon>
        <taxon>Araneidae</taxon>
        <taxon>Caerostris</taxon>
    </lineage>
</organism>
<gene>
    <name evidence="1" type="primary">Ten-m_6</name>
    <name evidence="1" type="ORF">CEXT_59271</name>
</gene>
<dbReference type="AlphaFoldDB" id="A0AAV4MCU8"/>
<proteinExistence type="predicted"/>
<accession>A0AAV4MCU8</accession>
<keyword evidence="2" id="KW-1185">Reference proteome</keyword>
<sequence>MSRVAVVLVGQKDRPGFLYVMISVWVEAAMNDTQRYDKRRGKNEGTHIILTNSSLSDCCARECAMPFQKGRHPRVNYFCRLFVFPLERLASEEGFRATPGNKLLHYLEPGTWYFSVINDDSTSVGISFLPSLARDVPTSCPNNCHHHGNCHLGSATAFLAI</sequence>
<protein>
    <submittedName>
        <fullName evidence="1">Teneurin-m</fullName>
    </submittedName>
</protein>